<accession>A0A143HFC8</accession>
<feature type="compositionally biased region" description="Polar residues" evidence="1">
    <location>
        <begin position="36"/>
        <end position="62"/>
    </location>
</feature>
<dbReference type="PROSITE" id="PS51257">
    <property type="entry name" value="PROKAR_LIPOPROTEIN"/>
    <property type="match status" value="1"/>
</dbReference>
<protein>
    <recommendedName>
        <fullName evidence="4">Lipoprotein</fullName>
    </recommendedName>
</protein>
<evidence type="ECO:0000313" key="2">
    <source>
        <dbReference type="EMBL" id="AMX00448.1"/>
    </source>
</evidence>
<dbReference type="KEGG" id="rst:ATY39_14115"/>
<keyword evidence="3" id="KW-1185">Reference proteome</keyword>
<dbReference type="RefSeq" id="WP_066790825.1">
    <property type="nucleotide sequence ID" value="NZ_CP014806.1"/>
</dbReference>
<dbReference type="EMBL" id="CP014806">
    <property type="protein sequence ID" value="AMX00448.1"/>
    <property type="molecule type" value="Genomic_DNA"/>
</dbReference>
<evidence type="ECO:0008006" key="4">
    <source>
        <dbReference type="Google" id="ProtNLM"/>
    </source>
</evidence>
<dbReference type="STRING" id="241244.ATY39_14115"/>
<feature type="region of interest" description="Disordered" evidence="1">
    <location>
        <begin position="21"/>
        <end position="64"/>
    </location>
</feature>
<sequence length="241" mass="27129">MKRIWSKVLAGLIVTGLLGGCNSNETSNEKPDKAEVTQTTTKSELQSNKDTSKDGNTSTSANENKKGFVKDGILTKKGEWTLEEDGSKITLIKIIEPNKEIDAKPMNLKIKNIKLLERTNISETTQEDIKWLFDKTISKKLNTIQFSYDVENTSKKDISFSAFDKITTNTKIQIDGMQNLISNNDPQEYMGEVKTEGVLVVPYFKDNFDGLNELNILTGDVYDTNDTSITYHEPVKVQLKF</sequence>
<name>A0A143HFC8_9BACL</name>
<dbReference type="Proteomes" id="UP000076021">
    <property type="component" value="Chromosome"/>
</dbReference>
<dbReference type="AlphaFoldDB" id="A0A143HFC8"/>
<evidence type="ECO:0000256" key="1">
    <source>
        <dbReference type="SAM" id="MobiDB-lite"/>
    </source>
</evidence>
<reference evidence="3" key="2">
    <citation type="submission" date="2016-03" db="EMBL/GenBank/DDBJ databases">
        <authorList>
            <person name="Ploux O."/>
        </authorList>
    </citation>
    <scope>NUCLEOTIDE SEQUENCE [LARGE SCALE GENOMIC DNA]</scope>
    <source>
        <strain evidence="3">PP9</strain>
    </source>
</reference>
<reference evidence="2 3" key="1">
    <citation type="journal article" date="2016" name="Genome Announc.">
        <title>Whole-Genome Sequence of Rummeliibacillus stabekisii Strain PP9 Isolated from Antarctic Soil.</title>
        <authorList>
            <person name="da Mota F.F."/>
            <person name="Vollu R.E."/>
            <person name="Jurelevicius D."/>
            <person name="Seldin L."/>
        </authorList>
    </citation>
    <scope>NUCLEOTIDE SEQUENCE [LARGE SCALE GENOMIC DNA]</scope>
    <source>
        <strain evidence="2 3">PP9</strain>
    </source>
</reference>
<gene>
    <name evidence="2" type="ORF">ATY39_14115</name>
</gene>
<proteinExistence type="predicted"/>
<organism evidence="2 3">
    <name type="scientific">Rummeliibacillus stabekisii</name>
    <dbReference type="NCBI Taxonomy" id="241244"/>
    <lineage>
        <taxon>Bacteria</taxon>
        <taxon>Bacillati</taxon>
        <taxon>Bacillota</taxon>
        <taxon>Bacilli</taxon>
        <taxon>Bacillales</taxon>
        <taxon>Caryophanaceae</taxon>
        <taxon>Rummeliibacillus</taxon>
    </lineage>
</organism>
<evidence type="ECO:0000313" key="3">
    <source>
        <dbReference type="Proteomes" id="UP000076021"/>
    </source>
</evidence>